<keyword evidence="2" id="KW-1185">Reference proteome</keyword>
<proteinExistence type="predicted"/>
<organism evidence="1 2">
    <name type="scientific">Lacticaseibacillus jixianensis</name>
    <dbReference type="NCBI Taxonomy" id="2486012"/>
    <lineage>
        <taxon>Bacteria</taxon>
        <taxon>Bacillati</taxon>
        <taxon>Bacillota</taxon>
        <taxon>Bacilli</taxon>
        <taxon>Lactobacillales</taxon>
        <taxon>Lactobacillaceae</taxon>
        <taxon>Lacticaseibacillus</taxon>
    </lineage>
</organism>
<evidence type="ECO:0000313" key="1">
    <source>
        <dbReference type="EMBL" id="MFD1392721.1"/>
    </source>
</evidence>
<reference evidence="2" key="1">
    <citation type="journal article" date="2019" name="Int. J. Syst. Evol. Microbiol.">
        <title>The Global Catalogue of Microorganisms (GCM) 10K type strain sequencing project: providing services to taxonomists for standard genome sequencing and annotation.</title>
        <authorList>
            <consortium name="The Broad Institute Genomics Platform"/>
            <consortium name="The Broad Institute Genome Sequencing Center for Infectious Disease"/>
            <person name="Wu L."/>
            <person name="Ma J."/>
        </authorList>
    </citation>
    <scope>NUCLEOTIDE SEQUENCE [LARGE SCALE GENOMIC DNA]</scope>
    <source>
        <strain evidence="2">CCM 8911</strain>
    </source>
</reference>
<evidence type="ECO:0000313" key="2">
    <source>
        <dbReference type="Proteomes" id="UP001597249"/>
    </source>
</evidence>
<name>A0ABW4B743_9LACO</name>
<accession>A0ABW4B743</accession>
<dbReference type="Proteomes" id="UP001597249">
    <property type="component" value="Unassembled WGS sequence"/>
</dbReference>
<dbReference type="EMBL" id="JBHTMO010000007">
    <property type="protein sequence ID" value="MFD1392721.1"/>
    <property type="molecule type" value="Genomic_DNA"/>
</dbReference>
<gene>
    <name evidence="1" type="ORF">ACFQ3L_03835</name>
</gene>
<sequence>MRKWWLAVVVAAAMLFAGGRRVMALPYDKLLFEGVSWQPGPADYGLMFATPDELWVRVDTTVNVYYSLSIDSKTNLDALQALKVERLENDLVVQDETKEVTVGKVPKLSVTTGYLVIAPKTLGTRQYRITNTAPRTFTPYTRTLTLHVVNELPPDLSFNANGLKVFDFVPLQVFAVDSKGHKYAVVIEWRDNIDGGYKPIADGPLVLSSYKNISSVHYKDVFRTDSPGVVGQRLSLGRFQVIHEPDPISVNQRGEATVQLPVIVPPVGEGQVRLVWLGPKGDRHVLPIDLATGTVHFTGLTPASFPMTWRIEYKAKGFDNDNTVPTTSFTYPDIQGQFTTPLTLDLPVALAPLFTGTYTLQQLAEGPVSVVPAWESLAITASGRWLLQLDIDAPAALPMRLRLGEQETGRGEPPLRVSGQDSQDVSLAASRLIIPQTRVLSPGTYTAQITFTLIRAPNP</sequence>
<dbReference type="RefSeq" id="WP_125586326.1">
    <property type="nucleotide sequence ID" value="NZ_JBHTMO010000007.1"/>
</dbReference>
<comment type="caution">
    <text evidence="1">The sequence shown here is derived from an EMBL/GenBank/DDBJ whole genome shotgun (WGS) entry which is preliminary data.</text>
</comment>
<protein>
    <recommendedName>
        <fullName evidence="3">WxL domain-containing protein</fullName>
    </recommendedName>
</protein>
<evidence type="ECO:0008006" key="3">
    <source>
        <dbReference type="Google" id="ProtNLM"/>
    </source>
</evidence>